<proteinExistence type="predicted"/>
<accession>A0A1M5WYF6</accession>
<dbReference type="STRING" id="1121316.SAMN02745207_03193"/>
<feature type="chain" id="PRO_5012906482" description="CARDB domain-containing protein" evidence="2">
    <location>
        <begin position="25"/>
        <end position="181"/>
    </location>
</feature>
<dbReference type="Gene3D" id="2.60.40.10">
    <property type="entry name" value="Immunoglobulins"/>
    <property type="match status" value="1"/>
</dbReference>
<dbReference type="RefSeq" id="WP_073339529.1">
    <property type="nucleotide sequence ID" value="NZ_FQXM01000021.1"/>
</dbReference>
<dbReference type="EMBL" id="FQXM01000021">
    <property type="protein sequence ID" value="SHH92214.1"/>
    <property type="molecule type" value="Genomic_DNA"/>
</dbReference>
<evidence type="ECO:0000256" key="1">
    <source>
        <dbReference type="SAM" id="Phobius"/>
    </source>
</evidence>
<gene>
    <name evidence="3" type="ORF">SAMN02745207_03193</name>
</gene>
<dbReference type="AlphaFoldDB" id="A0A1M5WYF6"/>
<dbReference type="OrthoDB" id="2855036at2"/>
<keyword evidence="1" id="KW-0472">Membrane</keyword>
<keyword evidence="1" id="KW-0812">Transmembrane</keyword>
<reference evidence="3 4" key="1">
    <citation type="submission" date="2016-11" db="EMBL/GenBank/DDBJ databases">
        <authorList>
            <person name="Jaros S."/>
            <person name="Januszkiewicz K."/>
            <person name="Wedrychowicz H."/>
        </authorList>
    </citation>
    <scope>NUCLEOTIDE SEQUENCE [LARGE SCALE GENOMIC DNA]</scope>
    <source>
        <strain evidence="3 4">DSM 8605</strain>
    </source>
</reference>
<evidence type="ECO:0000256" key="2">
    <source>
        <dbReference type="SAM" id="SignalP"/>
    </source>
</evidence>
<name>A0A1M5WYF6_9CLOT</name>
<feature type="transmembrane region" description="Helical" evidence="1">
    <location>
        <begin position="151"/>
        <end position="173"/>
    </location>
</feature>
<evidence type="ECO:0000313" key="4">
    <source>
        <dbReference type="Proteomes" id="UP000184447"/>
    </source>
</evidence>
<dbReference type="InterPro" id="IPR013783">
    <property type="entry name" value="Ig-like_fold"/>
</dbReference>
<dbReference type="Proteomes" id="UP000184447">
    <property type="component" value="Unassembled WGS sequence"/>
</dbReference>
<protein>
    <recommendedName>
        <fullName evidence="5">CARDB domain-containing protein</fullName>
    </recommendedName>
</protein>
<keyword evidence="2" id="KW-0732">Signal</keyword>
<keyword evidence="4" id="KW-1185">Reference proteome</keyword>
<evidence type="ECO:0000313" key="3">
    <source>
        <dbReference type="EMBL" id="SHH92214.1"/>
    </source>
</evidence>
<organism evidence="3 4">
    <name type="scientific">Clostridium grantii DSM 8605</name>
    <dbReference type="NCBI Taxonomy" id="1121316"/>
    <lineage>
        <taxon>Bacteria</taxon>
        <taxon>Bacillati</taxon>
        <taxon>Bacillota</taxon>
        <taxon>Clostridia</taxon>
        <taxon>Eubacteriales</taxon>
        <taxon>Clostridiaceae</taxon>
        <taxon>Clostridium</taxon>
    </lineage>
</organism>
<keyword evidence="1" id="KW-1133">Transmembrane helix</keyword>
<evidence type="ECO:0008006" key="5">
    <source>
        <dbReference type="Google" id="ProtNLM"/>
    </source>
</evidence>
<feature type="signal peptide" evidence="2">
    <location>
        <begin position="1"/>
        <end position="24"/>
    </location>
</feature>
<sequence length="181" mass="20339">MKKFSVILLAIILAFNLTTVFVFASETKNDFTVELLSPHGIKDYPGREETVKVKITNNSSKDINEVLAYITMADIKKNMTVNLEDYSADKPFYIKSIKAGEAQMVDLPIRFVYTSTYYLYVTVVTKENNMITSSNAIPIEIIGNTKINKPLTMSVAVAEPLLLLGIVGVIYGIRKRKYKVK</sequence>